<feature type="chain" id="PRO_5041201545" description="Pollen Ole e 1 allergen and extensin family protein" evidence="1">
    <location>
        <begin position="19"/>
        <end position="196"/>
    </location>
</feature>
<evidence type="ECO:0000313" key="3">
    <source>
        <dbReference type="Proteomes" id="UP001172457"/>
    </source>
</evidence>
<dbReference type="PANTHER" id="PTHR47273">
    <property type="entry name" value="EXPRESSED PROTEIN"/>
    <property type="match status" value="1"/>
</dbReference>
<dbReference type="AlphaFoldDB" id="A0AA38U068"/>
<dbReference type="Proteomes" id="UP001172457">
    <property type="component" value="Chromosome 1"/>
</dbReference>
<accession>A0AA38U068</accession>
<evidence type="ECO:0000256" key="1">
    <source>
        <dbReference type="SAM" id="SignalP"/>
    </source>
</evidence>
<dbReference type="PANTHER" id="PTHR47273:SF6">
    <property type="entry name" value="POLLEN OLE E 1 ALLERGEN AND EXTENSIN FAMILY PROTEIN"/>
    <property type="match status" value="1"/>
</dbReference>
<dbReference type="EMBL" id="JARYMX010000001">
    <property type="protein sequence ID" value="KAJ9566313.1"/>
    <property type="molecule type" value="Genomic_DNA"/>
</dbReference>
<keyword evidence="3" id="KW-1185">Reference proteome</keyword>
<dbReference type="Pfam" id="PF01190">
    <property type="entry name" value="Pollen_Ole_e_1"/>
    <property type="match status" value="1"/>
</dbReference>
<organism evidence="2 3">
    <name type="scientific">Centaurea solstitialis</name>
    <name type="common">yellow star-thistle</name>
    <dbReference type="NCBI Taxonomy" id="347529"/>
    <lineage>
        <taxon>Eukaryota</taxon>
        <taxon>Viridiplantae</taxon>
        <taxon>Streptophyta</taxon>
        <taxon>Embryophyta</taxon>
        <taxon>Tracheophyta</taxon>
        <taxon>Spermatophyta</taxon>
        <taxon>Magnoliopsida</taxon>
        <taxon>eudicotyledons</taxon>
        <taxon>Gunneridae</taxon>
        <taxon>Pentapetalae</taxon>
        <taxon>asterids</taxon>
        <taxon>campanulids</taxon>
        <taxon>Asterales</taxon>
        <taxon>Asteraceae</taxon>
        <taxon>Carduoideae</taxon>
        <taxon>Cardueae</taxon>
        <taxon>Centaureinae</taxon>
        <taxon>Centaurea</taxon>
    </lineage>
</organism>
<evidence type="ECO:0008006" key="4">
    <source>
        <dbReference type="Google" id="ProtNLM"/>
    </source>
</evidence>
<name>A0AA38U068_9ASTR</name>
<evidence type="ECO:0000313" key="2">
    <source>
        <dbReference type="EMBL" id="KAJ9566313.1"/>
    </source>
</evidence>
<keyword evidence="1" id="KW-0732">Signal</keyword>
<proteinExistence type="predicted"/>
<reference evidence="2" key="1">
    <citation type="submission" date="2023-03" db="EMBL/GenBank/DDBJ databases">
        <title>Chromosome-scale reference genome and RAD-based genetic map of yellow starthistle (Centaurea solstitialis) reveal putative structural variation and QTLs associated with invader traits.</title>
        <authorList>
            <person name="Reatini B."/>
            <person name="Cang F.A."/>
            <person name="Jiang Q."/>
            <person name="Mckibben M.T.W."/>
            <person name="Barker M.S."/>
            <person name="Rieseberg L.H."/>
            <person name="Dlugosch K.M."/>
        </authorList>
    </citation>
    <scope>NUCLEOTIDE SEQUENCE</scope>
    <source>
        <strain evidence="2">CAN-66</strain>
        <tissue evidence="2">Leaf</tissue>
    </source>
</reference>
<comment type="caution">
    <text evidence="2">The sequence shown here is derived from an EMBL/GenBank/DDBJ whole genome shotgun (WGS) entry which is preliminary data.</text>
</comment>
<feature type="signal peptide" evidence="1">
    <location>
        <begin position="1"/>
        <end position="18"/>
    </location>
</feature>
<protein>
    <recommendedName>
        <fullName evidence="4">Pollen Ole e 1 allergen and extensin family protein</fullName>
    </recommendedName>
</protein>
<gene>
    <name evidence="2" type="ORF">OSB04_002279</name>
</gene>
<sequence>MRMMMMMMIFFLLLGAMGEKPLVEVLYTRDELTNLAGYGEQKLSTVVVAGTLLCDSFSGSSLIHSHPIPGASVVVACRANKKTSKIGGKTDEYGDFLIDLPSHLHAIPNMEKRCIVRVVEVPKKSGCHHHHHRALIKHKAAAGIKLLSSGNGIRTYTTHANGIHFTHKQQHSHPFTKINTRNRNTRSSGRKMLHML</sequence>